<comment type="caution">
    <text evidence="5">The sequence shown here is derived from an EMBL/GenBank/DDBJ whole genome shotgun (WGS) entry which is preliminary data.</text>
</comment>
<dbReference type="InterPro" id="IPR018062">
    <property type="entry name" value="HTH_AraC-typ_CS"/>
</dbReference>
<sequence length="287" mass="32858">MDWLDRMNAAIDYIEDNLTGEIDYKQAAKAACCPDYHFQRMFAFISEVTLSEYIRRRRLTLAAFELQQSNKSVIEIAQIYGYKSHASFTRAFRELHGISPTSSRKSGVKLKAYPRMSFHISIAGRTEMNYRIEKKPGFSTAGFKNCVNNDHAFNSIPKIWQEARQNGIGDKLQSLMGENSEKVPKGILGILSGGDWGKNDTFFYHLAVPYEKETPADMEKLTFPKSQWVIFEAQNPADLINAWKRLYTDWVPTSNYVLADLPAVECYYPPGHHPQNELWVPIISKGR</sequence>
<dbReference type="SUPFAM" id="SSF55136">
    <property type="entry name" value="Probable bacterial effector-binding domain"/>
    <property type="match status" value="1"/>
</dbReference>
<dbReference type="EMBL" id="BAAACX010000009">
    <property type="protein sequence ID" value="GAA0391404.1"/>
    <property type="molecule type" value="Genomic_DNA"/>
</dbReference>
<evidence type="ECO:0000256" key="3">
    <source>
        <dbReference type="ARBA" id="ARBA00023163"/>
    </source>
</evidence>
<dbReference type="InterPro" id="IPR011256">
    <property type="entry name" value="Reg_factor_effector_dom_sf"/>
</dbReference>
<protein>
    <submittedName>
        <fullName evidence="5">AraC family transcriptional regulator</fullName>
    </submittedName>
</protein>
<dbReference type="InterPro" id="IPR018060">
    <property type="entry name" value="HTH_AraC"/>
</dbReference>
<dbReference type="InterPro" id="IPR050959">
    <property type="entry name" value="MarA-like"/>
</dbReference>
<dbReference type="PROSITE" id="PS01124">
    <property type="entry name" value="HTH_ARAC_FAMILY_2"/>
    <property type="match status" value="1"/>
</dbReference>
<reference evidence="5 6" key="1">
    <citation type="journal article" date="2019" name="Int. J. Syst. Evol. Microbiol.">
        <title>The Global Catalogue of Microorganisms (GCM) 10K type strain sequencing project: providing services to taxonomists for standard genome sequencing and annotation.</title>
        <authorList>
            <consortium name="The Broad Institute Genomics Platform"/>
            <consortium name="The Broad Institute Genome Sequencing Center for Infectious Disease"/>
            <person name="Wu L."/>
            <person name="Ma J."/>
        </authorList>
    </citation>
    <scope>NUCLEOTIDE SEQUENCE [LARGE SCALE GENOMIC DNA]</scope>
    <source>
        <strain evidence="5 6">JCM 12774</strain>
    </source>
</reference>
<dbReference type="PROSITE" id="PS00041">
    <property type="entry name" value="HTH_ARAC_FAMILY_1"/>
    <property type="match status" value="1"/>
</dbReference>
<keyword evidence="1" id="KW-0805">Transcription regulation</keyword>
<dbReference type="InterPro" id="IPR009057">
    <property type="entry name" value="Homeodomain-like_sf"/>
</dbReference>
<evidence type="ECO:0000256" key="2">
    <source>
        <dbReference type="ARBA" id="ARBA00023125"/>
    </source>
</evidence>
<dbReference type="SMART" id="SM00871">
    <property type="entry name" value="AraC_E_bind"/>
    <property type="match status" value="1"/>
</dbReference>
<keyword evidence="2" id="KW-0238">DNA-binding</keyword>
<evidence type="ECO:0000259" key="4">
    <source>
        <dbReference type="PROSITE" id="PS01124"/>
    </source>
</evidence>
<dbReference type="RefSeq" id="WP_343861093.1">
    <property type="nucleotide sequence ID" value="NZ_BAAACX010000009.1"/>
</dbReference>
<dbReference type="PANTHER" id="PTHR47504:SF5">
    <property type="entry name" value="RIGHT ORIGIN-BINDING PROTEIN"/>
    <property type="match status" value="1"/>
</dbReference>
<name>A0ABN0YCX9_9BACL</name>
<dbReference type="Pfam" id="PF06445">
    <property type="entry name" value="GyrI-like"/>
    <property type="match status" value="1"/>
</dbReference>
<dbReference type="SMART" id="SM00342">
    <property type="entry name" value="HTH_ARAC"/>
    <property type="match status" value="1"/>
</dbReference>
<gene>
    <name evidence="5" type="ORF">GCM10008933_22900</name>
</gene>
<dbReference type="InterPro" id="IPR010499">
    <property type="entry name" value="AraC_E-bd"/>
</dbReference>
<keyword evidence="3" id="KW-0804">Transcription</keyword>
<feature type="domain" description="HTH araC/xylS-type" evidence="4">
    <location>
        <begin position="8"/>
        <end position="106"/>
    </location>
</feature>
<accession>A0ABN0YCX9</accession>
<dbReference type="SUPFAM" id="SSF46689">
    <property type="entry name" value="Homeodomain-like"/>
    <property type="match status" value="2"/>
</dbReference>
<dbReference type="PRINTS" id="PR00032">
    <property type="entry name" value="HTHARAC"/>
</dbReference>
<dbReference type="Pfam" id="PF12833">
    <property type="entry name" value="HTH_18"/>
    <property type="match status" value="1"/>
</dbReference>
<proteinExistence type="predicted"/>
<evidence type="ECO:0000313" key="6">
    <source>
        <dbReference type="Proteomes" id="UP001500340"/>
    </source>
</evidence>
<evidence type="ECO:0000256" key="1">
    <source>
        <dbReference type="ARBA" id="ARBA00023015"/>
    </source>
</evidence>
<dbReference type="InterPro" id="IPR020449">
    <property type="entry name" value="Tscrpt_reg_AraC-type_HTH"/>
</dbReference>
<keyword evidence="6" id="KW-1185">Reference proteome</keyword>
<organism evidence="5 6">
    <name type="scientific">Paenibacillus motobuensis</name>
    <dbReference type="NCBI Taxonomy" id="295324"/>
    <lineage>
        <taxon>Bacteria</taxon>
        <taxon>Bacillati</taxon>
        <taxon>Bacillota</taxon>
        <taxon>Bacilli</taxon>
        <taxon>Bacillales</taxon>
        <taxon>Paenibacillaceae</taxon>
        <taxon>Paenibacillus</taxon>
    </lineage>
</organism>
<dbReference type="Gene3D" id="1.10.10.60">
    <property type="entry name" value="Homeodomain-like"/>
    <property type="match status" value="2"/>
</dbReference>
<dbReference type="Proteomes" id="UP001500340">
    <property type="component" value="Unassembled WGS sequence"/>
</dbReference>
<dbReference type="InterPro" id="IPR029442">
    <property type="entry name" value="GyrI-like"/>
</dbReference>
<dbReference type="PANTHER" id="PTHR47504">
    <property type="entry name" value="RIGHT ORIGIN-BINDING PROTEIN"/>
    <property type="match status" value="1"/>
</dbReference>
<dbReference type="Gene3D" id="3.20.80.10">
    <property type="entry name" value="Regulatory factor, effector binding domain"/>
    <property type="match status" value="1"/>
</dbReference>
<evidence type="ECO:0000313" key="5">
    <source>
        <dbReference type="EMBL" id="GAA0391404.1"/>
    </source>
</evidence>